<dbReference type="PIRSF" id="PIRSF001191">
    <property type="entry name" value="Peptidase_M10A_matrix"/>
    <property type="match status" value="1"/>
</dbReference>
<name>A0A1B6KL37_9HEMI</name>
<dbReference type="GO" id="GO:0030574">
    <property type="term" value="P:collagen catabolic process"/>
    <property type="evidence" value="ECO:0007669"/>
    <property type="project" value="TreeGrafter"/>
</dbReference>
<feature type="binding site" evidence="10">
    <location>
        <position position="183"/>
    </location>
    <ligand>
        <name>Zn(2+)</name>
        <dbReference type="ChEBI" id="CHEBI:29105"/>
        <label>1</label>
    </ligand>
</feature>
<feature type="binding site" description="in inhibited form" evidence="10">
    <location>
        <position position="78"/>
    </location>
    <ligand>
        <name>Zn(2+)</name>
        <dbReference type="ChEBI" id="CHEBI:29105"/>
        <label>2</label>
        <note>catalytic</note>
    </ligand>
</feature>
<dbReference type="GO" id="GO:0008270">
    <property type="term" value="F:zinc ion binding"/>
    <property type="evidence" value="ECO:0007669"/>
    <property type="project" value="InterPro"/>
</dbReference>
<dbReference type="GO" id="GO:0031012">
    <property type="term" value="C:extracellular matrix"/>
    <property type="evidence" value="ECO:0007669"/>
    <property type="project" value="InterPro"/>
</dbReference>
<keyword evidence="3 9" id="KW-0479">Metal-binding</keyword>
<evidence type="ECO:0000259" key="13">
    <source>
        <dbReference type="SMART" id="SM00235"/>
    </source>
</evidence>
<feature type="binding site" evidence="10">
    <location>
        <position position="147"/>
    </location>
    <ligand>
        <name>Zn(2+)</name>
        <dbReference type="ChEBI" id="CHEBI:29105"/>
        <label>1</label>
    </ligand>
</feature>
<dbReference type="Gene3D" id="3.40.390.10">
    <property type="entry name" value="Collagenase (Catalytic Domain)"/>
    <property type="match status" value="1"/>
</dbReference>
<keyword evidence="7" id="KW-0482">Metalloprotease</keyword>
<sequence>MKFILLLLVPLTVSASTNKTLLYLERYGYISSQNVSDNVTTPLLDISFAIRKFQDVFNLSVTGFENEETTQFMELSRCGNKDELAPFNANPNIKWRHSEITWYFYNNINVHHIIQKAFAVFSKHSRLTFKQDFRKPTIMISLAQNSHTNYATRKLCTSPFDGPGKVLGHADYPNQRYNQSDIHLDVNEHWDFTMNLPSRGNISFFLVMVHEIGHALGLQHSYIDTSIMFPTYNGLPRGISNLDEFDLDIDDKQAIQYLYGKPNTTKTTPTTTTTTTTTTQPPITTTLPPTTTTSTTTTTTTLPPT</sequence>
<feature type="binding site" evidence="10">
    <location>
        <position position="181"/>
    </location>
    <ligand>
        <name>Ca(2+)</name>
        <dbReference type="ChEBI" id="CHEBI:29108"/>
        <label>2</label>
    </ligand>
</feature>
<reference evidence="14" key="1">
    <citation type="submission" date="2015-11" db="EMBL/GenBank/DDBJ databases">
        <title>De novo transcriptome assembly of four potential Pierce s Disease insect vectors from Arizona vineyards.</title>
        <authorList>
            <person name="Tassone E.E."/>
        </authorList>
    </citation>
    <scope>NUCLEOTIDE SEQUENCE</scope>
</reference>
<feature type="binding site" evidence="9">
    <location>
        <position position="220"/>
    </location>
    <ligand>
        <name>Zn(2+)</name>
        <dbReference type="ChEBI" id="CHEBI:29105"/>
        <label>2</label>
        <note>catalytic</note>
    </ligand>
</feature>
<dbReference type="EMBL" id="GEBQ01028093">
    <property type="protein sequence ID" value="JAT11884.1"/>
    <property type="molecule type" value="Transcribed_RNA"/>
</dbReference>
<dbReference type="SUPFAM" id="SSF47090">
    <property type="entry name" value="PGBD-like"/>
    <property type="match status" value="1"/>
</dbReference>
<dbReference type="Pfam" id="PF00413">
    <property type="entry name" value="Peptidase_M10"/>
    <property type="match status" value="1"/>
</dbReference>
<dbReference type="InterPro" id="IPR001818">
    <property type="entry name" value="Pept_M10_metallopeptidase"/>
</dbReference>
<feature type="signal peptide" evidence="12">
    <location>
        <begin position="1"/>
        <end position="15"/>
    </location>
</feature>
<feature type="chain" id="PRO_5012588255" description="Peptidase metallopeptidase domain-containing protein" evidence="12">
    <location>
        <begin position="16"/>
        <end position="305"/>
    </location>
</feature>
<protein>
    <recommendedName>
        <fullName evidence="13">Peptidase metallopeptidase domain-containing protein</fullName>
    </recommendedName>
</protein>
<dbReference type="GO" id="GO:0030198">
    <property type="term" value="P:extracellular matrix organization"/>
    <property type="evidence" value="ECO:0007669"/>
    <property type="project" value="TreeGrafter"/>
</dbReference>
<feature type="binding site" evidence="10">
    <location>
        <position position="162"/>
    </location>
    <ligand>
        <name>Ca(2+)</name>
        <dbReference type="ChEBI" id="CHEBI:29108"/>
        <label>3</label>
    </ligand>
</feature>
<feature type="binding site" evidence="10">
    <location>
        <position position="228"/>
    </location>
    <ligand>
        <name>Zn(2+)</name>
        <dbReference type="ChEBI" id="CHEBI:29105"/>
        <label>2</label>
        <note>catalytic</note>
    </ligand>
</feature>
<feature type="binding site" evidence="10">
    <location>
        <position position="161"/>
    </location>
    <ligand>
        <name>Ca(2+)</name>
        <dbReference type="ChEBI" id="CHEBI:29108"/>
        <label>3</label>
    </ligand>
</feature>
<evidence type="ECO:0000256" key="12">
    <source>
        <dbReference type="SAM" id="SignalP"/>
    </source>
</evidence>
<organism evidence="14">
    <name type="scientific">Graphocephala atropunctata</name>
    <dbReference type="NCBI Taxonomy" id="36148"/>
    <lineage>
        <taxon>Eukaryota</taxon>
        <taxon>Metazoa</taxon>
        <taxon>Ecdysozoa</taxon>
        <taxon>Arthropoda</taxon>
        <taxon>Hexapoda</taxon>
        <taxon>Insecta</taxon>
        <taxon>Pterygota</taxon>
        <taxon>Neoptera</taxon>
        <taxon>Paraneoptera</taxon>
        <taxon>Hemiptera</taxon>
        <taxon>Auchenorrhyncha</taxon>
        <taxon>Membracoidea</taxon>
        <taxon>Cicadellidae</taxon>
        <taxon>Cicadellinae</taxon>
        <taxon>Cicadellini</taxon>
        <taxon>Graphocephala</taxon>
    </lineage>
</organism>
<feature type="region of interest" description="Disordered" evidence="11">
    <location>
        <begin position="261"/>
        <end position="305"/>
    </location>
</feature>
<dbReference type="InterPro" id="IPR006026">
    <property type="entry name" value="Peptidase_Metallo"/>
</dbReference>
<dbReference type="PANTHER" id="PTHR10201">
    <property type="entry name" value="MATRIX METALLOPROTEINASE"/>
    <property type="match status" value="1"/>
</dbReference>
<accession>A0A1B6KL37</accession>
<keyword evidence="6 9" id="KW-0862">Zinc</keyword>
<dbReference type="InterPro" id="IPR021190">
    <property type="entry name" value="Pept_M10A"/>
</dbReference>
<feature type="binding site" evidence="10">
    <location>
        <position position="188"/>
    </location>
    <ligand>
        <name>Ca(2+)</name>
        <dbReference type="ChEBI" id="CHEBI:29108"/>
        <label>1</label>
    </ligand>
</feature>
<feature type="binding site" evidence="10">
    <location>
        <position position="188"/>
    </location>
    <ligand>
        <name>Ca(2+)</name>
        <dbReference type="ChEBI" id="CHEBI:29108"/>
        <label>3</label>
    </ligand>
</feature>
<feature type="non-terminal residue" evidence="14">
    <location>
        <position position="305"/>
    </location>
</feature>
<dbReference type="PRINTS" id="PR00138">
    <property type="entry name" value="MATRIXIN"/>
</dbReference>
<dbReference type="GO" id="GO:0006508">
    <property type="term" value="P:proteolysis"/>
    <property type="evidence" value="ECO:0007669"/>
    <property type="project" value="UniProtKB-KW"/>
</dbReference>
<feature type="binding site" evidence="10">
    <location>
        <position position="169"/>
    </location>
    <ligand>
        <name>Zn(2+)</name>
        <dbReference type="ChEBI" id="CHEBI:29105"/>
        <label>1</label>
    </ligand>
</feature>
<keyword evidence="4 12" id="KW-0732">Signal</keyword>
<keyword evidence="10" id="KW-0106">Calcium</keyword>
<dbReference type="InterPro" id="IPR036365">
    <property type="entry name" value="PGBD-like_sf"/>
</dbReference>
<evidence type="ECO:0000256" key="9">
    <source>
        <dbReference type="PIRSR" id="PIRSR001191-2"/>
    </source>
</evidence>
<feature type="binding site" evidence="9">
    <location>
        <position position="214"/>
    </location>
    <ligand>
        <name>Zn(2+)</name>
        <dbReference type="ChEBI" id="CHEBI:29105"/>
        <label>2</label>
        <note>catalytic</note>
    </ligand>
</feature>
<evidence type="ECO:0000256" key="4">
    <source>
        <dbReference type="ARBA" id="ARBA00022729"/>
    </source>
</evidence>
<dbReference type="SUPFAM" id="SSF55486">
    <property type="entry name" value="Metalloproteases ('zincins'), catalytic domain"/>
    <property type="match status" value="1"/>
</dbReference>
<dbReference type="GO" id="GO:0004222">
    <property type="term" value="F:metalloendopeptidase activity"/>
    <property type="evidence" value="ECO:0007669"/>
    <property type="project" value="InterPro"/>
</dbReference>
<dbReference type="InterPro" id="IPR033739">
    <property type="entry name" value="M10A_MMP"/>
</dbReference>
<evidence type="ECO:0000256" key="8">
    <source>
        <dbReference type="PIRSR" id="PIRSR001191-1"/>
    </source>
</evidence>
<dbReference type="PANTHER" id="PTHR10201:SF291">
    <property type="entry name" value="MATRIX METALLOPROTEINASE 1, ISOFORM C-RELATED"/>
    <property type="match status" value="1"/>
</dbReference>
<comment type="cofactor">
    <cofactor evidence="10">
        <name>Zn(2+)</name>
        <dbReference type="ChEBI" id="CHEBI:29105"/>
    </cofactor>
    <text evidence="10">Binds 2 Zn(2+) ions per subunit.</text>
</comment>
<evidence type="ECO:0000256" key="5">
    <source>
        <dbReference type="ARBA" id="ARBA00022801"/>
    </source>
</evidence>
<evidence type="ECO:0000256" key="10">
    <source>
        <dbReference type="PIRSR" id="PIRSR621190-2"/>
    </source>
</evidence>
<dbReference type="InterPro" id="IPR024079">
    <property type="entry name" value="MetalloPept_cat_dom_sf"/>
</dbReference>
<dbReference type="SMART" id="SM00235">
    <property type="entry name" value="ZnMc"/>
    <property type="match status" value="1"/>
</dbReference>
<evidence type="ECO:0000256" key="11">
    <source>
        <dbReference type="SAM" id="MobiDB-lite"/>
    </source>
</evidence>
<evidence type="ECO:0000256" key="2">
    <source>
        <dbReference type="ARBA" id="ARBA00022670"/>
    </source>
</evidence>
<feature type="binding site" evidence="9">
    <location>
        <position position="210"/>
    </location>
    <ligand>
        <name>Zn(2+)</name>
        <dbReference type="ChEBI" id="CHEBI:29105"/>
        <label>2</label>
        <note>catalytic</note>
    </ligand>
</feature>
<keyword evidence="2" id="KW-0645">Protease</keyword>
<evidence type="ECO:0000256" key="6">
    <source>
        <dbReference type="ARBA" id="ARBA00022833"/>
    </source>
</evidence>
<comment type="cofactor">
    <cofactor evidence="10">
        <name>Ca(2+)</name>
        <dbReference type="ChEBI" id="CHEBI:29108"/>
    </cofactor>
    <text evidence="10">Can bind about 5 Ca(2+) ions per subunit.</text>
</comment>
<proteinExistence type="inferred from homology"/>
<feature type="compositionally biased region" description="Low complexity" evidence="11">
    <location>
        <begin position="264"/>
        <end position="305"/>
    </location>
</feature>
<gene>
    <name evidence="14" type="ORF">g.25721</name>
</gene>
<evidence type="ECO:0000256" key="3">
    <source>
        <dbReference type="ARBA" id="ARBA00022723"/>
    </source>
</evidence>
<keyword evidence="5" id="KW-0378">Hydrolase</keyword>
<dbReference type="AlphaFoldDB" id="A0A1B6KL37"/>
<evidence type="ECO:0000313" key="14">
    <source>
        <dbReference type="EMBL" id="JAT11884.1"/>
    </source>
</evidence>
<evidence type="ECO:0000256" key="1">
    <source>
        <dbReference type="ARBA" id="ARBA00010370"/>
    </source>
</evidence>
<dbReference type="GO" id="GO:0005615">
    <property type="term" value="C:extracellular space"/>
    <property type="evidence" value="ECO:0007669"/>
    <property type="project" value="TreeGrafter"/>
</dbReference>
<comment type="similarity">
    <text evidence="1">Belongs to the peptidase M10A family.</text>
</comment>
<feature type="binding site" evidence="10">
    <location>
        <position position="185"/>
    </location>
    <ligand>
        <name>Ca(2+)</name>
        <dbReference type="ChEBI" id="CHEBI:29108"/>
        <label>3</label>
    </ligand>
</feature>
<feature type="domain" description="Peptidase metallopeptidase" evidence="13">
    <location>
        <begin position="91"/>
        <end position="261"/>
    </location>
</feature>
<evidence type="ECO:0000256" key="7">
    <source>
        <dbReference type="ARBA" id="ARBA00023049"/>
    </source>
</evidence>
<dbReference type="CDD" id="cd04278">
    <property type="entry name" value="ZnMc_MMP"/>
    <property type="match status" value="1"/>
</dbReference>
<feature type="active site" evidence="8">
    <location>
        <position position="211"/>
    </location>
</feature>